<proteinExistence type="evidence at transcript level"/>
<dbReference type="InParanoid" id="R4G443"/>
<dbReference type="GO" id="GO:0005737">
    <property type="term" value="C:cytoplasm"/>
    <property type="evidence" value="ECO:0007669"/>
    <property type="project" value="TreeGrafter"/>
</dbReference>
<reference evidence="4" key="1">
    <citation type="submission" date="2013-04" db="EMBL/GenBank/DDBJ databases">
        <title>An insight into the transcriptome of the digestive tract of the blood sucking bug, Rhodnius prolixus.</title>
        <authorList>
            <person name="Ribeiro J.M.C."/>
            <person name="Genta F.A."/>
            <person name="Sorgine M.H.F."/>
            <person name="Paiva-Silva G.O."/>
            <person name="Majerowicz D."/>
            <person name="Medeiros M."/>
            <person name="Koerich L."/>
            <person name="Terra W.R."/>
            <person name="Ferreira C."/>
            <person name="Pimentel A.C."/>
            <person name="Bisch P.M."/>
            <person name="Diniz M.M.P."/>
            <person name="Nascimento R."/>
            <person name="Salmon D."/>
            <person name="Silber A.M."/>
            <person name="Alves M."/>
            <person name="Oliveira M.F."/>
            <person name="Gondim K.C."/>
            <person name="Silva Neto M.A.C."/>
            <person name="Atella G.C."/>
            <person name="Araujo H."/>
            <person name="Dias F.S."/>
            <person name="Polycarpo C.R."/>
            <person name="Fampa P."/>
            <person name="Melo A.C."/>
            <person name="Tanaka A.S."/>
            <person name="Balczun C."/>
            <person name="Oliveira J.H.M."/>
            <person name="Goncalves R."/>
            <person name="Lazoski C."/>
            <person name="Pereira M.A."/>
            <person name="Rivera-Pomar R."/>
            <person name="Diambra L."/>
            <person name="Schaub G.A."/>
            <person name="Garcia E.S."/>
            <person name="Azambuja P."/>
            <person name="Braz G.R.C."/>
            <person name="Oliveira P.L."/>
        </authorList>
    </citation>
    <scope>NUCLEOTIDE SEQUENCE</scope>
</reference>
<dbReference type="EMBL" id="GAHY01001670">
    <property type="protein sequence ID" value="JAA75840.1"/>
    <property type="molecule type" value="mRNA"/>
</dbReference>
<keyword evidence="2" id="KW-0560">Oxidoreductase</keyword>
<dbReference type="EnsemblMetazoa" id="RPRC006109-RA">
    <property type="protein sequence ID" value="RPRC006109-PA"/>
    <property type="gene ID" value="RPRC006109"/>
</dbReference>
<dbReference type="InterPro" id="IPR036291">
    <property type="entry name" value="NAD(P)-bd_dom_sf"/>
</dbReference>
<dbReference type="RefSeq" id="XP_073976766.1">
    <property type="nucleotide sequence ID" value="XM_074120665.1"/>
</dbReference>
<dbReference type="Gene3D" id="3.40.50.720">
    <property type="entry name" value="NAD(P)-binding Rossmann-like Domain"/>
    <property type="match status" value="1"/>
</dbReference>
<dbReference type="PANTHER" id="PTHR44229:SF8">
    <property type="entry name" value="ALCOHOL DEHYDROGENASE-RELATED"/>
    <property type="match status" value="1"/>
</dbReference>
<keyword evidence="6" id="KW-1185">Reference proteome</keyword>
<dbReference type="HOGENOM" id="CLU_010194_2_16_1"/>
<dbReference type="Proteomes" id="UP000015103">
    <property type="component" value="Unassembled WGS sequence"/>
</dbReference>
<dbReference type="OMA" id="HEEERCC"/>
<evidence type="ECO:0000256" key="1">
    <source>
        <dbReference type="ARBA" id="ARBA00006484"/>
    </source>
</evidence>
<evidence type="ECO:0000256" key="3">
    <source>
        <dbReference type="RuleBase" id="RU000363"/>
    </source>
</evidence>
<accession>R4G443</accession>
<reference evidence="6" key="2">
    <citation type="submission" date="2015-04" db="EMBL/GenBank/DDBJ databases">
        <authorList>
            <person name="Wilson R.K."/>
            <person name="Warren W."/>
            <person name="Dotson E."/>
            <person name="Oliveira P.L."/>
        </authorList>
    </citation>
    <scope>NUCLEOTIDE SEQUENCE</scope>
</reference>
<dbReference type="GeneID" id="141450335"/>
<dbReference type="PRINTS" id="PR00080">
    <property type="entry name" value="SDRFAMILY"/>
</dbReference>
<organism evidence="4">
    <name type="scientific">Rhodnius prolixus</name>
    <name type="common">Triatomid bug</name>
    <dbReference type="NCBI Taxonomy" id="13249"/>
    <lineage>
        <taxon>Eukaryota</taxon>
        <taxon>Metazoa</taxon>
        <taxon>Ecdysozoa</taxon>
        <taxon>Arthropoda</taxon>
        <taxon>Hexapoda</taxon>
        <taxon>Insecta</taxon>
        <taxon>Pterygota</taxon>
        <taxon>Neoptera</taxon>
        <taxon>Paraneoptera</taxon>
        <taxon>Hemiptera</taxon>
        <taxon>Heteroptera</taxon>
        <taxon>Panheteroptera</taxon>
        <taxon>Cimicomorpha</taxon>
        <taxon>Reduviidae</taxon>
        <taxon>Triatominae</taxon>
        <taxon>Rhodnius</taxon>
    </lineage>
</organism>
<evidence type="ECO:0000313" key="5">
    <source>
        <dbReference type="EnsemblMetazoa" id="RPRC006109-PA"/>
    </source>
</evidence>
<dbReference type="PANTHER" id="PTHR44229">
    <property type="entry name" value="15-HYDROXYPROSTAGLANDIN DEHYDROGENASE [NAD(+)]"/>
    <property type="match status" value="1"/>
</dbReference>
<dbReference type="AlphaFoldDB" id="R4G443"/>
<comment type="similarity">
    <text evidence="1 3">Belongs to the short-chain dehydrogenases/reductases (SDR) family.</text>
</comment>
<reference evidence="5" key="3">
    <citation type="submission" date="2015-05" db="UniProtKB">
        <authorList>
            <consortium name="EnsemblMetazoa"/>
        </authorList>
    </citation>
    <scope>IDENTIFICATION</scope>
</reference>
<dbReference type="eggNOG" id="KOG4169">
    <property type="taxonomic scope" value="Eukaryota"/>
</dbReference>
<dbReference type="InterPro" id="IPR002347">
    <property type="entry name" value="SDR_fam"/>
</dbReference>
<dbReference type="STRING" id="13249.R4G443"/>
<dbReference type="Pfam" id="PF00106">
    <property type="entry name" value="adh_short"/>
    <property type="match status" value="1"/>
</dbReference>
<name>R4G443_RHOPR</name>
<dbReference type="SUPFAM" id="SSF51735">
    <property type="entry name" value="NAD(P)-binding Rossmann-fold domains"/>
    <property type="match status" value="1"/>
</dbReference>
<evidence type="ECO:0000313" key="4">
    <source>
        <dbReference type="EMBL" id="JAA75840.1"/>
    </source>
</evidence>
<dbReference type="PRINTS" id="PR00081">
    <property type="entry name" value="GDHRDH"/>
</dbReference>
<protein>
    <submittedName>
        <fullName evidence="4 5">Putative 15-hydroxyprostaglandin dehydrogenase</fullName>
    </submittedName>
</protein>
<evidence type="ECO:0000256" key="2">
    <source>
        <dbReference type="ARBA" id="ARBA00023002"/>
    </source>
</evidence>
<dbReference type="GO" id="GO:0016616">
    <property type="term" value="F:oxidoreductase activity, acting on the CH-OH group of donors, NAD or NADP as acceptor"/>
    <property type="evidence" value="ECO:0007669"/>
    <property type="project" value="TreeGrafter"/>
</dbReference>
<sequence length="295" mass="32519">MAGCRTLLKSLQIFDVRRSSTCAPIFKECGSKHVYMDPKCKIALITGGTTGVGFAAAQELLCNDLYRVVITDMDTCKGKEAVEKLNNQFGEHKACFMQLDTYKEKHFYDVIQKIIKVFGNLDVLINNPGIPKKKTWEEEVNSKIMSAIRGTVVGTDIMSKQKLRRGGVIINLASALAFENFPGAPIYVSSNNGVVGFTKAWGATPNYLATNVRTVSMNPGITEGMIIENTAAPEDKEVQATLAKLSAQKASSVGRAIVYLVQHAPSGTVWFVDSNVLYRGRIPHRLQYSEKIRYV</sequence>
<dbReference type="EMBL" id="ACPB03013617">
    <property type="status" value="NOT_ANNOTATED_CDS"/>
    <property type="molecule type" value="Genomic_DNA"/>
</dbReference>
<dbReference type="VEuPathDB" id="VectorBase:RPRC006109"/>
<evidence type="ECO:0000313" key="6">
    <source>
        <dbReference type="Proteomes" id="UP000015103"/>
    </source>
</evidence>